<evidence type="ECO:0000313" key="2">
    <source>
        <dbReference type="Proteomes" id="UP000287651"/>
    </source>
</evidence>
<dbReference type="AlphaFoldDB" id="A0A426WY29"/>
<protein>
    <submittedName>
        <fullName evidence="1">Uncharacterized protein</fullName>
    </submittedName>
</protein>
<evidence type="ECO:0000313" key="1">
    <source>
        <dbReference type="EMBL" id="RRT32205.1"/>
    </source>
</evidence>
<name>A0A426WY29_ENSVE</name>
<dbReference type="Proteomes" id="UP000287651">
    <property type="component" value="Unassembled WGS sequence"/>
</dbReference>
<reference evidence="1 2" key="1">
    <citation type="journal article" date="2014" name="Agronomy (Basel)">
        <title>A Draft Genome Sequence for Ensete ventricosum, the Drought-Tolerant Tree Against Hunger.</title>
        <authorList>
            <person name="Harrison J."/>
            <person name="Moore K.A."/>
            <person name="Paszkiewicz K."/>
            <person name="Jones T."/>
            <person name="Grant M."/>
            <person name="Ambacheew D."/>
            <person name="Muzemil S."/>
            <person name="Studholme D.J."/>
        </authorList>
    </citation>
    <scope>NUCLEOTIDE SEQUENCE [LARGE SCALE GENOMIC DNA]</scope>
</reference>
<proteinExistence type="predicted"/>
<organism evidence="1 2">
    <name type="scientific">Ensete ventricosum</name>
    <name type="common">Abyssinian banana</name>
    <name type="synonym">Musa ensete</name>
    <dbReference type="NCBI Taxonomy" id="4639"/>
    <lineage>
        <taxon>Eukaryota</taxon>
        <taxon>Viridiplantae</taxon>
        <taxon>Streptophyta</taxon>
        <taxon>Embryophyta</taxon>
        <taxon>Tracheophyta</taxon>
        <taxon>Spermatophyta</taxon>
        <taxon>Magnoliopsida</taxon>
        <taxon>Liliopsida</taxon>
        <taxon>Zingiberales</taxon>
        <taxon>Musaceae</taxon>
        <taxon>Ensete</taxon>
    </lineage>
</organism>
<comment type="caution">
    <text evidence="1">The sequence shown here is derived from an EMBL/GenBank/DDBJ whole genome shotgun (WGS) entry which is preliminary data.</text>
</comment>
<gene>
    <name evidence="1" type="ORF">B296_00057694</name>
</gene>
<accession>A0A426WY29</accession>
<dbReference type="EMBL" id="AMZH03033273">
    <property type="protein sequence ID" value="RRT32205.1"/>
    <property type="molecule type" value="Genomic_DNA"/>
</dbReference>
<sequence length="76" mass="8027">MGGLPIHLGSLPTVNCWSPPRFYGMGGSPATWVVYRSKAAARNPDYVVQVVQPSLTGGLPIEISAKVVPSTFQISA</sequence>